<evidence type="ECO:0000256" key="4">
    <source>
        <dbReference type="ARBA" id="ARBA00009370"/>
    </source>
</evidence>
<dbReference type="PRINTS" id="PR00727">
    <property type="entry name" value="LEADERPTASE"/>
</dbReference>
<dbReference type="Gene3D" id="2.10.109.10">
    <property type="entry name" value="Umud Fragment, subunit A"/>
    <property type="match status" value="1"/>
</dbReference>
<dbReference type="GO" id="GO:0009003">
    <property type="term" value="F:signal peptidase activity"/>
    <property type="evidence" value="ECO:0007669"/>
    <property type="project" value="UniProtKB-EC"/>
</dbReference>
<feature type="active site" evidence="12">
    <location>
        <position position="174"/>
    </location>
</feature>
<keyword evidence="8" id="KW-0645">Protease</keyword>
<dbReference type="PANTHER" id="PTHR43390">
    <property type="entry name" value="SIGNAL PEPTIDASE I"/>
    <property type="match status" value="1"/>
</dbReference>
<accession>A0AAV9FF65</accession>
<dbReference type="PROSITE" id="PS00501">
    <property type="entry name" value="SPASE_I_1"/>
    <property type="match status" value="1"/>
</dbReference>
<comment type="subcellular location">
    <subcellularLocation>
        <location evidence="3">Membrane</location>
    </subcellularLocation>
    <subcellularLocation>
        <location evidence="2">Plastid</location>
        <location evidence="2">Chloroplast</location>
    </subcellularLocation>
</comment>
<dbReference type="InterPro" id="IPR019756">
    <property type="entry name" value="Pept_S26A_signal_pept_1_Ser-AS"/>
</dbReference>
<keyword evidence="6" id="KW-0150">Chloroplast</keyword>
<dbReference type="SUPFAM" id="SSF51306">
    <property type="entry name" value="LexA/Signal peptidase"/>
    <property type="match status" value="1"/>
</dbReference>
<evidence type="ECO:0000256" key="11">
    <source>
        <dbReference type="ARBA" id="ARBA00023136"/>
    </source>
</evidence>
<keyword evidence="11" id="KW-0472">Membrane</keyword>
<evidence type="ECO:0000313" key="14">
    <source>
        <dbReference type="EMBL" id="KAK1324226.1"/>
    </source>
</evidence>
<dbReference type="PANTHER" id="PTHR43390:SF10">
    <property type="entry name" value="PEPTIDASE S26 DOMAIN-CONTAINING PROTEIN"/>
    <property type="match status" value="1"/>
</dbReference>
<reference evidence="14" key="2">
    <citation type="submission" date="2023-06" db="EMBL/GenBank/DDBJ databases">
        <authorList>
            <person name="Ma L."/>
            <person name="Liu K.-W."/>
            <person name="Li Z."/>
            <person name="Hsiao Y.-Y."/>
            <person name="Qi Y."/>
            <person name="Fu T."/>
            <person name="Tang G."/>
            <person name="Zhang D."/>
            <person name="Sun W.-H."/>
            <person name="Liu D.-K."/>
            <person name="Li Y."/>
            <person name="Chen G.-Z."/>
            <person name="Liu X.-D."/>
            <person name="Liao X.-Y."/>
            <person name="Jiang Y.-T."/>
            <person name="Yu X."/>
            <person name="Hao Y."/>
            <person name="Huang J."/>
            <person name="Zhao X.-W."/>
            <person name="Ke S."/>
            <person name="Chen Y.-Y."/>
            <person name="Wu W.-L."/>
            <person name="Hsu J.-L."/>
            <person name="Lin Y.-F."/>
            <person name="Huang M.-D."/>
            <person name="Li C.-Y."/>
            <person name="Huang L."/>
            <person name="Wang Z.-W."/>
            <person name="Zhao X."/>
            <person name="Zhong W.-Y."/>
            <person name="Peng D.-H."/>
            <person name="Ahmad S."/>
            <person name="Lan S."/>
            <person name="Zhang J.-S."/>
            <person name="Tsai W.-C."/>
            <person name="Van De Peer Y."/>
            <person name="Liu Z.-J."/>
        </authorList>
    </citation>
    <scope>NUCLEOTIDE SEQUENCE</scope>
    <source>
        <strain evidence="14">CP</strain>
        <tissue evidence="14">Leaves</tissue>
    </source>
</reference>
<keyword evidence="10" id="KW-0809">Transit peptide</keyword>
<dbReference type="GO" id="GO:0010027">
    <property type="term" value="P:thylakoid membrane organization"/>
    <property type="evidence" value="ECO:0007669"/>
    <property type="project" value="TreeGrafter"/>
</dbReference>
<keyword evidence="9" id="KW-0378">Hydrolase</keyword>
<organism evidence="14 15">
    <name type="scientific">Acorus calamus</name>
    <name type="common">Sweet flag</name>
    <dbReference type="NCBI Taxonomy" id="4465"/>
    <lineage>
        <taxon>Eukaryota</taxon>
        <taxon>Viridiplantae</taxon>
        <taxon>Streptophyta</taxon>
        <taxon>Embryophyta</taxon>
        <taxon>Tracheophyta</taxon>
        <taxon>Spermatophyta</taxon>
        <taxon>Magnoliopsida</taxon>
        <taxon>Liliopsida</taxon>
        <taxon>Acoraceae</taxon>
        <taxon>Acorus</taxon>
    </lineage>
</organism>
<dbReference type="GO" id="GO:0006465">
    <property type="term" value="P:signal peptide processing"/>
    <property type="evidence" value="ECO:0007669"/>
    <property type="project" value="InterPro"/>
</dbReference>
<dbReference type="PROSITE" id="PS00761">
    <property type="entry name" value="SPASE_I_3"/>
    <property type="match status" value="1"/>
</dbReference>
<dbReference type="InterPro" id="IPR036286">
    <property type="entry name" value="LexA/Signal_pep-like_sf"/>
</dbReference>
<dbReference type="Proteomes" id="UP001180020">
    <property type="component" value="Unassembled WGS sequence"/>
</dbReference>
<feature type="domain" description="Peptidase S26" evidence="13">
    <location>
        <begin position="104"/>
        <end position="252"/>
    </location>
</feature>
<evidence type="ECO:0000256" key="8">
    <source>
        <dbReference type="ARBA" id="ARBA00022670"/>
    </source>
</evidence>
<sequence length="260" mass="29342">MNRDLPRSPPPRIPPLSPSTTTFDSLINHIAVSAVIRPHLTLYNPSMRFLNPSSLRRWMPSHESLARPSIRKVVAAALERRCVEGILGGFVASWWPGLDGMKRLLALFLIWSLSAEVLFIQSSSMFPTLHAGDRIVSEKVSYYFRNPAINDIILFTPPKSLQEIGFKNEDVFIKRVVAKAGDSVEVHHGYLFINGIAQKEDFIAERPIYRLKEICVPAGHVFVMGDNRNNSCDSHIWGPLPITNIVGRYVMCCSRRLHDP</sequence>
<evidence type="ECO:0000256" key="12">
    <source>
        <dbReference type="PIRSR" id="PIRSR600223-1"/>
    </source>
</evidence>
<evidence type="ECO:0000313" key="15">
    <source>
        <dbReference type="Proteomes" id="UP001180020"/>
    </source>
</evidence>
<dbReference type="InterPro" id="IPR019533">
    <property type="entry name" value="Peptidase_S26"/>
</dbReference>
<dbReference type="Pfam" id="PF10502">
    <property type="entry name" value="Peptidase_S26"/>
    <property type="match status" value="1"/>
</dbReference>
<evidence type="ECO:0000256" key="6">
    <source>
        <dbReference type="ARBA" id="ARBA00022528"/>
    </source>
</evidence>
<dbReference type="FunFam" id="2.10.109.10:FF:000012">
    <property type="entry name" value="Peptidase/ serine-type peptidase"/>
    <property type="match status" value="1"/>
</dbReference>
<feature type="active site" evidence="12">
    <location>
        <position position="124"/>
    </location>
</feature>
<keyword evidence="7" id="KW-0934">Plastid</keyword>
<dbReference type="InterPro" id="IPR019758">
    <property type="entry name" value="Pept_S26A_signal_pept_1_CS"/>
</dbReference>
<reference evidence="14" key="1">
    <citation type="journal article" date="2023" name="Nat. Commun.">
        <title>Diploid and tetraploid genomes of Acorus and the evolution of monocots.</title>
        <authorList>
            <person name="Ma L."/>
            <person name="Liu K.W."/>
            <person name="Li Z."/>
            <person name="Hsiao Y.Y."/>
            <person name="Qi Y."/>
            <person name="Fu T."/>
            <person name="Tang G.D."/>
            <person name="Zhang D."/>
            <person name="Sun W.H."/>
            <person name="Liu D.K."/>
            <person name="Li Y."/>
            <person name="Chen G.Z."/>
            <person name="Liu X.D."/>
            <person name="Liao X.Y."/>
            <person name="Jiang Y.T."/>
            <person name="Yu X."/>
            <person name="Hao Y."/>
            <person name="Huang J."/>
            <person name="Zhao X.W."/>
            <person name="Ke S."/>
            <person name="Chen Y.Y."/>
            <person name="Wu W.L."/>
            <person name="Hsu J.L."/>
            <person name="Lin Y.F."/>
            <person name="Huang M.D."/>
            <person name="Li C.Y."/>
            <person name="Huang L."/>
            <person name="Wang Z.W."/>
            <person name="Zhao X."/>
            <person name="Zhong W.Y."/>
            <person name="Peng D.H."/>
            <person name="Ahmad S."/>
            <person name="Lan S."/>
            <person name="Zhang J.S."/>
            <person name="Tsai W.C."/>
            <person name="Van de Peer Y."/>
            <person name="Liu Z.J."/>
        </authorList>
    </citation>
    <scope>NUCLEOTIDE SEQUENCE</scope>
    <source>
        <strain evidence="14">CP</strain>
    </source>
</reference>
<dbReference type="GO" id="GO:0009535">
    <property type="term" value="C:chloroplast thylakoid membrane"/>
    <property type="evidence" value="ECO:0007669"/>
    <property type="project" value="TreeGrafter"/>
</dbReference>
<comment type="similarity">
    <text evidence="4">Belongs to the peptidase S26 family.</text>
</comment>
<dbReference type="InterPro" id="IPR000223">
    <property type="entry name" value="Pept_S26A_signal_pept_1"/>
</dbReference>
<dbReference type="CDD" id="cd06530">
    <property type="entry name" value="S26_SPase_I"/>
    <property type="match status" value="1"/>
</dbReference>
<evidence type="ECO:0000256" key="1">
    <source>
        <dbReference type="ARBA" id="ARBA00000677"/>
    </source>
</evidence>
<evidence type="ECO:0000256" key="9">
    <source>
        <dbReference type="ARBA" id="ARBA00022801"/>
    </source>
</evidence>
<protein>
    <recommendedName>
        <fullName evidence="5">signal peptidase I</fullName>
        <ecNumber evidence="5">3.4.21.89</ecNumber>
    </recommendedName>
</protein>
<proteinExistence type="inferred from homology"/>
<evidence type="ECO:0000256" key="10">
    <source>
        <dbReference type="ARBA" id="ARBA00022946"/>
    </source>
</evidence>
<dbReference type="AlphaFoldDB" id="A0AAV9FF65"/>
<evidence type="ECO:0000256" key="7">
    <source>
        <dbReference type="ARBA" id="ARBA00022640"/>
    </source>
</evidence>
<evidence type="ECO:0000256" key="5">
    <source>
        <dbReference type="ARBA" id="ARBA00013208"/>
    </source>
</evidence>
<dbReference type="EMBL" id="JAUJYO010000002">
    <property type="protein sequence ID" value="KAK1324226.1"/>
    <property type="molecule type" value="Genomic_DNA"/>
</dbReference>
<gene>
    <name evidence="14" type="primary">PLSP1</name>
    <name evidence="14" type="ORF">QJS10_CPA02g00602</name>
</gene>
<dbReference type="EC" id="3.4.21.89" evidence="5"/>
<evidence type="ECO:0000259" key="13">
    <source>
        <dbReference type="Pfam" id="PF10502"/>
    </source>
</evidence>
<comment type="caution">
    <text evidence="14">The sequence shown here is derived from an EMBL/GenBank/DDBJ whole genome shotgun (WGS) entry which is preliminary data.</text>
</comment>
<dbReference type="NCBIfam" id="TIGR02227">
    <property type="entry name" value="sigpep_I_bact"/>
    <property type="match status" value="1"/>
</dbReference>
<evidence type="ECO:0000256" key="3">
    <source>
        <dbReference type="ARBA" id="ARBA00004370"/>
    </source>
</evidence>
<comment type="catalytic activity">
    <reaction evidence="1">
        <text>Cleavage of hydrophobic, N-terminal signal or leader sequences from secreted and periplasmic proteins.</text>
        <dbReference type="EC" id="3.4.21.89"/>
    </reaction>
</comment>
<keyword evidence="15" id="KW-1185">Reference proteome</keyword>
<dbReference type="GO" id="GO:0004252">
    <property type="term" value="F:serine-type endopeptidase activity"/>
    <property type="evidence" value="ECO:0007669"/>
    <property type="project" value="InterPro"/>
</dbReference>
<evidence type="ECO:0000256" key="2">
    <source>
        <dbReference type="ARBA" id="ARBA00004229"/>
    </source>
</evidence>
<name>A0AAV9FF65_ACOCL</name>